<dbReference type="Gene3D" id="3.10.129.10">
    <property type="entry name" value="Hotdog Thioesterase"/>
    <property type="match status" value="1"/>
</dbReference>
<evidence type="ECO:0008006" key="2">
    <source>
        <dbReference type="Google" id="ProtNLM"/>
    </source>
</evidence>
<dbReference type="EMBL" id="MLJW01000192">
    <property type="protein sequence ID" value="OIQ94159.1"/>
    <property type="molecule type" value="Genomic_DNA"/>
</dbReference>
<sequence length="172" mass="19223">MSWLSKCPKAWRAHVVRFGFNLHPAYRRTGGRVEYVSPDLTTIRVRLPFNRGTRNLVGSIFGGSLFAVTDGPHPTLLLMGLGREYVVWDKAASIQYKKPGRSTLYADCTVSAEEIAEVKDILTRQPEVDRIYLVELKDGSGVVHSVVERTVYIANKDHYKQKGNSGRATANS</sequence>
<name>A0A1J5RQC3_9ZZZZ</name>
<reference evidence="1" key="1">
    <citation type="submission" date="2016-10" db="EMBL/GenBank/DDBJ databases">
        <title>Sequence of Gallionella enrichment culture.</title>
        <authorList>
            <person name="Poehlein A."/>
            <person name="Muehling M."/>
            <person name="Daniel R."/>
        </authorList>
    </citation>
    <scope>NUCLEOTIDE SEQUENCE</scope>
</reference>
<accession>A0A1J5RQC3</accession>
<evidence type="ECO:0000313" key="1">
    <source>
        <dbReference type="EMBL" id="OIQ94159.1"/>
    </source>
</evidence>
<proteinExistence type="predicted"/>
<dbReference type="InterPro" id="IPR029069">
    <property type="entry name" value="HotDog_dom_sf"/>
</dbReference>
<comment type="caution">
    <text evidence="1">The sequence shown here is derived from an EMBL/GenBank/DDBJ whole genome shotgun (WGS) entry which is preliminary data.</text>
</comment>
<dbReference type="Pfam" id="PF14539">
    <property type="entry name" value="DUF4442"/>
    <property type="match status" value="1"/>
</dbReference>
<gene>
    <name evidence="1" type="ORF">GALL_238880</name>
</gene>
<dbReference type="InterPro" id="IPR027961">
    <property type="entry name" value="DUF4442"/>
</dbReference>
<organism evidence="1">
    <name type="scientific">mine drainage metagenome</name>
    <dbReference type="NCBI Taxonomy" id="410659"/>
    <lineage>
        <taxon>unclassified sequences</taxon>
        <taxon>metagenomes</taxon>
        <taxon>ecological metagenomes</taxon>
    </lineage>
</organism>
<dbReference type="AlphaFoldDB" id="A0A1J5RQC3"/>
<protein>
    <recommendedName>
        <fullName evidence="2">DUF4442 domain-containing protein</fullName>
    </recommendedName>
</protein>
<dbReference type="SUPFAM" id="SSF54637">
    <property type="entry name" value="Thioesterase/thiol ester dehydrase-isomerase"/>
    <property type="match status" value="1"/>
</dbReference>